<evidence type="ECO:0000313" key="1">
    <source>
        <dbReference type="EMBL" id="CAG8801364.1"/>
    </source>
</evidence>
<keyword evidence="2" id="KW-1185">Reference proteome</keyword>
<dbReference type="Proteomes" id="UP000789920">
    <property type="component" value="Unassembled WGS sequence"/>
</dbReference>
<comment type="caution">
    <text evidence="1">The sequence shown here is derived from an EMBL/GenBank/DDBJ whole genome shotgun (WGS) entry which is preliminary data.</text>
</comment>
<evidence type="ECO:0000313" key="2">
    <source>
        <dbReference type="Proteomes" id="UP000789920"/>
    </source>
</evidence>
<reference evidence="1" key="1">
    <citation type="submission" date="2021-06" db="EMBL/GenBank/DDBJ databases">
        <authorList>
            <person name="Kallberg Y."/>
            <person name="Tangrot J."/>
            <person name="Rosling A."/>
        </authorList>
    </citation>
    <scope>NUCLEOTIDE SEQUENCE</scope>
    <source>
        <strain evidence="1">MA461A</strain>
    </source>
</reference>
<dbReference type="EMBL" id="CAJVQC010061007">
    <property type="protein sequence ID" value="CAG8801364.1"/>
    <property type="molecule type" value="Genomic_DNA"/>
</dbReference>
<name>A0ACA9RMQ1_9GLOM</name>
<sequence>YDVNDKLSSQGAKQYEIDEKSFLRETKPYVIEVKSPLQDIKPYVIEVKSPLQDIKPYIIEEKSPLHDIKPYQQDVKPQHTLDSECEIEVIDLTEDDDPPTTSTSSTLVDKIKQEPSPFTFPLPFTSGQNNFISALKLSQYNRNPLLSNVNNTILPTTNTAAFQTASNILSQNVNSPLSSNVNNNLLLNFNNSPLLNETKPNMLENRPGSYSRSINLQDLLDMIPLDESNHTPVGDAMRKINARKGIVPGLSIQLMDHQVIGVSWMVDQETKEKVRGGILADDMGLGKTVQTIATLVINRPDTKKSKSAKSTLIVAPTALIYQWKSEILSKTEQGISQNFVGNLFSVHVYHGQNKASFHNLKKYDIVITTYQTLLRECPEIEEDDRGSLFRMDWFRVVLDEAQNIKNRHSRASKACARLTSTYRWCLTGTPIQ</sequence>
<feature type="non-terminal residue" evidence="1">
    <location>
        <position position="1"/>
    </location>
</feature>
<feature type="non-terminal residue" evidence="1">
    <location>
        <position position="432"/>
    </location>
</feature>
<protein>
    <submittedName>
        <fullName evidence="1">2784_t:CDS:1</fullName>
    </submittedName>
</protein>
<gene>
    <name evidence="1" type="ORF">RPERSI_LOCUS21099</name>
</gene>
<proteinExistence type="predicted"/>
<accession>A0ACA9RMQ1</accession>
<organism evidence="1 2">
    <name type="scientific">Racocetra persica</name>
    <dbReference type="NCBI Taxonomy" id="160502"/>
    <lineage>
        <taxon>Eukaryota</taxon>
        <taxon>Fungi</taxon>
        <taxon>Fungi incertae sedis</taxon>
        <taxon>Mucoromycota</taxon>
        <taxon>Glomeromycotina</taxon>
        <taxon>Glomeromycetes</taxon>
        <taxon>Diversisporales</taxon>
        <taxon>Gigasporaceae</taxon>
        <taxon>Racocetra</taxon>
    </lineage>
</organism>